<sequence length="131" mass="14755">MTRRKPDLDPLSRRERQIMDIVYRRGQATIREVLDELPDPPTYSAVRALVKVLEDKGHLRHTQDGPTYVYAPTRPRDRVATSALAHVVDTFFGGSASDAVAALLDLDGRELSREELDELGAMIEQARKEGR</sequence>
<name>A0A1I2G7U8_9BACT</name>
<organism evidence="5 6">
    <name type="scientific">Nannocystis exedens</name>
    <dbReference type="NCBI Taxonomy" id="54"/>
    <lineage>
        <taxon>Bacteria</taxon>
        <taxon>Pseudomonadati</taxon>
        <taxon>Myxococcota</taxon>
        <taxon>Polyangia</taxon>
        <taxon>Nannocystales</taxon>
        <taxon>Nannocystaceae</taxon>
        <taxon>Nannocystis</taxon>
    </lineage>
</organism>
<keyword evidence="2" id="KW-0805">Transcription regulation</keyword>
<gene>
    <name evidence="5" type="ORF">SAMN02745121_07065</name>
</gene>
<dbReference type="Gene3D" id="1.10.4040.10">
    <property type="entry name" value="Penicillinase repressor domain"/>
    <property type="match status" value="1"/>
</dbReference>
<dbReference type="PIRSF" id="PIRSF019455">
    <property type="entry name" value="CopR_AtkY"/>
    <property type="match status" value="1"/>
</dbReference>
<dbReference type="InterPro" id="IPR036390">
    <property type="entry name" value="WH_DNA-bd_sf"/>
</dbReference>
<dbReference type="AlphaFoldDB" id="A0A1I2G7U8"/>
<dbReference type="STRING" id="54.SAMN02745121_07065"/>
<dbReference type="InterPro" id="IPR005650">
    <property type="entry name" value="BlaI_family"/>
</dbReference>
<dbReference type="EMBL" id="FOMX01000030">
    <property type="protein sequence ID" value="SFF12691.1"/>
    <property type="molecule type" value="Genomic_DNA"/>
</dbReference>
<keyword evidence="3" id="KW-0238">DNA-binding</keyword>
<dbReference type="OrthoDB" id="279010at2"/>
<evidence type="ECO:0000256" key="1">
    <source>
        <dbReference type="ARBA" id="ARBA00011046"/>
    </source>
</evidence>
<dbReference type="Pfam" id="PF03965">
    <property type="entry name" value="Penicillinase_R"/>
    <property type="match status" value="1"/>
</dbReference>
<dbReference type="GO" id="GO:0003677">
    <property type="term" value="F:DNA binding"/>
    <property type="evidence" value="ECO:0007669"/>
    <property type="project" value="UniProtKB-KW"/>
</dbReference>
<protein>
    <submittedName>
        <fullName evidence="5">Predicted transcriptional regulator</fullName>
    </submittedName>
</protein>
<dbReference type="GO" id="GO:0045892">
    <property type="term" value="P:negative regulation of DNA-templated transcription"/>
    <property type="evidence" value="ECO:0007669"/>
    <property type="project" value="InterPro"/>
</dbReference>
<comment type="similarity">
    <text evidence="1">Belongs to the BlaI transcriptional regulatory family.</text>
</comment>
<evidence type="ECO:0000256" key="4">
    <source>
        <dbReference type="ARBA" id="ARBA00023163"/>
    </source>
</evidence>
<dbReference type="Gene3D" id="1.10.10.10">
    <property type="entry name" value="Winged helix-like DNA-binding domain superfamily/Winged helix DNA-binding domain"/>
    <property type="match status" value="1"/>
</dbReference>
<dbReference type="RefSeq" id="WP_096325727.1">
    <property type="nucleotide sequence ID" value="NZ_FOMX01000030.1"/>
</dbReference>
<evidence type="ECO:0000313" key="5">
    <source>
        <dbReference type="EMBL" id="SFF12691.1"/>
    </source>
</evidence>
<reference evidence="6" key="1">
    <citation type="submission" date="2016-10" db="EMBL/GenBank/DDBJ databases">
        <authorList>
            <person name="Varghese N."/>
            <person name="Submissions S."/>
        </authorList>
    </citation>
    <scope>NUCLEOTIDE SEQUENCE [LARGE SCALE GENOMIC DNA]</scope>
    <source>
        <strain evidence="6">ATCC 25963</strain>
    </source>
</reference>
<keyword evidence="4" id="KW-0804">Transcription</keyword>
<keyword evidence="6" id="KW-1185">Reference proteome</keyword>
<accession>A0A1I2G7U8</accession>
<evidence type="ECO:0000313" key="6">
    <source>
        <dbReference type="Proteomes" id="UP000199400"/>
    </source>
</evidence>
<dbReference type="InterPro" id="IPR036388">
    <property type="entry name" value="WH-like_DNA-bd_sf"/>
</dbReference>
<evidence type="ECO:0000256" key="3">
    <source>
        <dbReference type="ARBA" id="ARBA00023125"/>
    </source>
</evidence>
<dbReference type="Proteomes" id="UP000199400">
    <property type="component" value="Unassembled WGS sequence"/>
</dbReference>
<dbReference type="SUPFAM" id="SSF46785">
    <property type="entry name" value="Winged helix' DNA-binding domain"/>
    <property type="match status" value="1"/>
</dbReference>
<proteinExistence type="inferred from homology"/>
<evidence type="ECO:0000256" key="2">
    <source>
        <dbReference type="ARBA" id="ARBA00023015"/>
    </source>
</evidence>